<feature type="region of interest" description="Disordered" evidence="1">
    <location>
        <begin position="135"/>
        <end position="190"/>
    </location>
</feature>
<feature type="compositionally biased region" description="Polar residues" evidence="1">
    <location>
        <begin position="158"/>
        <end position="182"/>
    </location>
</feature>
<dbReference type="Proteomes" id="UP001159363">
    <property type="component" value="Chromosome 6"/>
</dbReference>
<organism evidence="2 3">
    <name type="scientific">Dryococelus australis</name>
    <dbReference type="NCBI Taxonomy" id="614101"/>
    <lineage>
        <taxon>Eukaryota</taxon>
        <taxon>Metazoa</taxon>
        <taxon>Ecdysozoa</taxon>
        <taxon>Arthropoda</taxon>
        <taxon>Hexapoda</taxon>
        <taxon>Insecta</taxon>
        <taxon>Pterygota</taxon>
        <taxon>Neoptera</taxon>
        <taxon>Polyneoptera</taxon>
        <taxon>Phasmatodea</taxon>
        <taxon>Verophasmatodea</taxon>
        <taxon>Anareolatae</taxon>
        <taxon>Phasmatidae</taxon>
        <taxon>Eurycanthinae</taxon>
        <taxon>Dryococelus</taxon>
    </lineage>
</organism>
<evidence type="ECO:0000313" key="2">
    <source>
        <dbReference type="EMBL" id="KAJ8878621.1"/>
    </source>
</evidence>
<accession>A0ABQ9H2V3</accession>
<comment type="caution">
    <text evidence="2">The sequence shown here is derived from an EMBL/GenBank/DDBJ whole genome shotgun (WGS) entry which is preliminary data.</text>
</comment>
<proteinExistence type="predicted"/>
<sequence>MPPVRLDDCRCVYGMDIRFIRNVKQSVTENALLILDEHSNYTQSLDSIDLARKKWDVFTDADFAAASVTDRQFQESGAKAQEQPIEPSSVSLNVMMPEQMESNDDELQSKVYDPLEINNDVLGSPATHYISTEEIDPLPSCSFSPEQKKRRRREVSGTVLTSTLHKGSLSKSPRFSSKTSASTKRETFIY</sequence>
<dbReference type="EMBL" id="JARBHB010000007">
    <property type="protein sequence ID" value="KAJ8878621.1"/>
    <property type="molecule type" value="Genomic_DNA"/>
</dbReference>
<evidence type="ECO:0000313" key="3">
    <source>
        <dbReference type="Proteomes" id="UP001159363"/>
    </source>
</evidence>
<gene>
    <name evidence="2" type="ORF">PR048_019202</name>
</gene>
<keyword evidence="3" id="KW-1185">Reference proteome</keyword>
<protein>
    <submittedName>
        <fullName evidence="2">Uncharacterized protein</fullName>
    </submittedName>
</protein>
<name>A0ABQ9H2V3_9NEOP</name>
<evidence type="ECO:0000256" key="1">
    <source>
        <dbReference type="SAM" id="MobiDB-lite"/>
    </source>
</evidence>
<reference evidence="2 3" key="1">
    <citation type="submission" date="2023-02" db="EMBL/GenBank/DDBJ databases">
        <title>LHISI_Scaffold_Assembly.</title>
        <authorList>
            <person name="Stuart O.P."/>
            <person name="Cleave R."/>
            <person name="Magrath M.J.L."/>
            <person name="Mikheyev A.S."/>
        </authorList>
    </citation>
    <scope>NUCLEOTIDE SEQUENCE [LARGE SCALE GENOMIC DNA]</scope>
    <source>
        <strain evidence="2">Daus_M_001</strain>
        <tissue evidence="2">Leg muscle</tissue>
    </source>
</reference>